<dbReference type="SMART" id="SM00315">
    <property type="entry name" value="RGS"/>
    <property type="match status" value="1"/>
</dbReference>
<dbReference type="PROSITE" id="PS50132">
    <property type="entry name" value="RGS"/>
    <property type="match status" value="1"/>
</dbReference>
<dbReference type="PANTHER" id="PTHR10845:SF259">
    <property type="entry name" value="RGS DOMAIN-CONTAINING PROTEIN-RELATED"/>
    <property type="match status" value="1"/>
</dbReference>
<dbReference type="InterPro" id="IPR034951">
    <property type="entry name" value="RGS_RGS3"/>
</dbReference>
<feature type="compositionally biased region" description="Low complexity" evidence="1">
    <location>
        <begin position="126"/>
        <end position="142"/>
    </location>
</feature>
<dbReference type="PANTHER" id="PTHR10845">
    <property type="entry name" value="REGULATOR OF G PROTEIN SIGNALING"/>
    <property type="match status" value="1"/>
</dbReference>
<dbReference type="Pfam" id="PF00615">
    <property type="entry name" value="RGS"/>
    <property type="match status" value="1"/>
</dbReference>
<dbReference type="CDD" id="cd08713">
    <property type="entry name" value="RGS_RGS3"/>
    <property type="match status" value="1"/>
</dbReference>
<feature type="region of interest" description="Disordered" evidence="1">
    <location>
        <begin position="182"/>
        <end position="215"/>
    </location>
</feature>
<dbReference type="InterPro" id="IPR024066">
    <property type="entry name" value="RGS_subdom1/3"/>
</dbReference>
<accession>A0ABM1DRY8</accession>
<dbReference type="InterPro" id="IPR016137">
    <property type="entry name" value="RGS"/>
</dbReference>
<reference evidence="4" key="1">
    <citation type="submission" date="2025-08" db="UniProtKB">
        <authorList>
            <consortium name="RefSeq"/>
        </authorList>
    </citation>
    <scope>IDENTIFICATION</scope>
</reference>
<dbReference type="Gene3D" id="1.10.167.10">
    <property type="entry name" value="Regulator of G-protein Signalling 4, domain 2"/>
    <property type="match status" value="1"/>
</dbReference>
<evidence type="ECO:0000313" key="4">
    <source>
        <dbReference type="RefSeq" id="XP_014662709.1"/>
    </source>
</evidence>
<dbReference type="Proteomes" id="UP000695022">
    <property type="component" value="Unplaced"/>
</dbReference>
<evidence type="ECO:0000313" key="3">
    <source>
        <dbReference type="Proteomes" id="UP000695022"/>
    </source>
</evidence>
<feature type="region of interest" description="Disordered" evidence="1">
    <location>
        <begin position="35"/>
        <end position="94"/>
    </location>
</feature>
<evidence type="ECO:0000256" key="1">
    <source>
        <dbReference type="SAM" id="MobiDB-lite"/>
    </source>
</evidence>
<feature type="compositionally biased region" description="Basic residues" evidence="1">
    <location>
        <begin position="148"/>
        <end position="160"/>
    </location>
</feature>
<feature type="compositionally biased region" description="Basic and acidic residues" evidence="1">
    <location>
        <begin position="233"/>
        <end position="247"/>
    </location>
</feature>
<dbReference type="RefSeq" id="XP_014662709.1">
    <property type="nucleotide sequence ID" value="XM_014807223.1"/>
</dbReference>
<dbReference type="InterPro" id="IPR044926">
    <property type="entry name" value="RGS_subdomain_2"/>
</dbReference>
<dbReference type="GeneID" id="106805569"/>
<evidence type="ECO:0000259" key="2">
    <source>
        <dbReference type="PROSITE" id="PS50132"/>
    </source>
</evidence>
<dbReference type="InterPro" id="IPR036305">
    <property type="entry name" value="RGS_sf"/>
</dbReference>
<dbReference type="PRINTS" id="PR01301">
    <property type="entry name" value="RGSPROTEIN"/>
</dbReference>
<sequence length="388" mass="42411">MPQESSPMSSMGVLGVILEEPPVMESSKNKPVFYLDGGVRKGSMSSQEDSTGSTPTPSYVADPGGSLAFDFQKCSTDSGATSPPAANNKYLVPDRLPNCFSDDRLTESGSPTENSLHVSFSYNALSPSSGATASSSSASSSSVDKAKHAGKLRRLLRRSHSAGCGKDVPSHALFLREHKEKQGLHKKLSMPAAAIPQEESEDEERASTKKKKSLAKDVKEKLGFLRRRHTDSALHGDTVREMRERESSSSSSSARPSRQVALGWGEDLDNLLHDKYGLSLFRVFLRSEFSEENLEFWIACEEYKKTKAVKLAPKAKKIFADFVAIQAPKEVNLDSITRAATVSNLANPNRHAFDQAQKRIVGLMEKDSYGRFLQSELYLELVRGGSAS</sequence>
<dbReference type="SUPFAM" id="SSF48097">
    <property type="entry name" value="Regulator of G-protein signaling, RGS"/>
    <property type="match status" value="1"/>
</dbReference>
<gene>
    <name evidence="4" type="primary">LOC106805569</name>
</gene>
<feature type="compositionally biased region" description="Polar residues" evidence="1">
    <location>
        <begin position="73"/>
        <end position="85"/>
    </location>
</feature>
<feature type="compositionally biased region" description="Polar residues" evidence="1">
    <location>
        <begin position="43"/>
        <end position="57"/>
    </location>
</feature>
<organism evidence="3 4">
    <name type="scientific">Priapulus caudatus</name>
    <name type="common">Priapulid worm</name>
    <dbReference type="NCBI Taxonomy" id="37621"/>
    <lineage>
        <taxon>Eukaryota</taxon>
        <taxon>Metazoa</taxon>
        <taxon>Ecdysozoa</taxon>
        <taxon>Scalidophora</taxon>
        <taxon>Priapulida</taxon>
        <taxon>Priapulimorpha</taxon>
        <taxon>Priapulimorphida</taxon>
        <taxon>Priapulidae</taxon>
        <taxon>Priapulus</taxon>
    </lineage>
</organism>
<name>A0ABM1DRY8_PRICU</name>
<feature type="domain" description="RGS" evidence="2">
    <location>
        <begin position="267"/>
        <end position="382"/>
    </location>
</feature>
<feature type="region of interest" description="Disordered" evidence="1">
    <location>
        <begin position="233"/>
        <end position="258"/>
    </location>
</feature>
<keyword evidence="3" id="KW-1185">Reference proteome</keyword>
<protein>
    <submittedName>
        <fullName evidence="4">Regulator of G-protein signaling 2-like</fullName>
    </submittedName>
</protein>
<feature type="region of interest" description="Disordered" evidence="1">
    <location>
        <begin position="126"/>
        <end position="168"/>
    </location>
</feature>
<feature type="compositionally biased region" description="Low complexity" evidence="1">
    <location>
        <begin position="248"/>
        <end position="258"/>
    </location>
</feature>
<proteinExistence type="predicted"/>
<dbReference type="Gene3D" id="1.10.196.10">
    <property type="match status" value="1"/>
</dbReference>